<protein>
    <recommendedName>
        <fullName evidence="5">Fibroblast growth factor</fullName>
    </recommendedName>
</protein>
<name>A0A7R9Q9N3_9ACAR</name>
<sequence length="329" mass="37724">MVETRHMFESEEQILVPRVDTRLSLPSVPAAVVVPSPRRQSPVPPPPLTNNHNSDPTHHKRRHHRHHKPAHHSNHNHNRDNYVNNVVFNASDHHSRHHSSTPPTADSDFRTSITTRDFLLYSRCSQQYVSFLHKHIGTTVSDTDRFGIRIKSKIGGVYLCFNNRGRLTTKFDATNIECLFKEVTENRFIKFQSLYNPDWYIGVNKHGKTIPQQIPLSHKTIPHSKRRKCYHFVKKTPQTPSPPPPPDSSHEVLHNYDTNIKPLSAGGSNTYHNPHHTRHHPHKPNGKPVITKRLVLSPTSKHWATTTGPLHSQYPRTHDVVIKANISDP</sequence>
<reference evidence="3" key="1">
    <citation type="submission" date="2020-11" db="EMBL/GenBank/DDBJ databases">
        <authorList>
            <person name="Tran Van P."/>
        </authorList>
    </citation>
    <scope>NUCLEOTIDE SEQUENCE</scope>
</reference>
<feature type="compositionally biased region" description="Basic residues" evidence="2">
    <location>
        <begin position="273"/>
        <end position="285"/>
    </location>
</feature>
<evidence type="ECO:0000313" key="4">
    <source>
        <dbReference type="Proteomes" id="UP000728032"/>
    </source>
</evidence>
<dbReference type="CDD" id="cd23307">
    <property type="entry name" value="beta-trefoil_FGF8-like"/>
    <property type="match status" value="1"/>
</dbReference>
<dbReference type="AlphaFoldDB" id="A0A7R9Q9N3"/>
<feature type="region of interest" description="Disordered" evidence="2">
    <location>
        <begin position="234"/>
        <end position="253"/>
    </location>
</feature>
<dbReference type="EMBL" id="OC914955">
    <property type="protein sequence ID" value="CAD7637777.1"/>
    <property type="molecule type" value="Genomic_DNA"/>
</dbReference>
<evidence type="ECO:0000313" key="3">
    <source>
        <dbReference type="EMBL" id="CAD7637777.1"/>
    </source>
</evidence>
<dbReference type="SUPFAM" id="SSF50353">
    <property type="entry name" value="Cytokine"/>
    <property type="match status" value="1"/>
</dbReference>
<evidence type="ECO:0000256" key="1">
    <source>
        <dbReference type="ARBA" id="ARBA00007936"/>
    </source>
</evidence>
<organism evidence="3">
    <name type="scientific">Oppiella nova</name>
    <dbReference type="NCBI Taxonomy" id="334625"/>
    <lineage>
        <taxon>Eukaryota</taxon>
        <taxon>Metazoa</taxon>
        <taxon>Ecdysozoa</taxon>
        <taxon>Arthropoda</taxon>
        <taxon>Chelicerata</taxon>
        <taxon>Arachnida</taxon>
        <taxon>Acari</taxon>
        <taxon>Acariformes</taxon>
        <taxon>Sarcoptiformes</taxon>
        <taxon>Oribatida</taxon>
        <taxon>Brachypylina</taxon>
        <taxon>Oppioidea</taxon>
        <taxon>Oppiidae</taxon>
        <taxon>Oppiella</taxon>
    </lineage>
</organism>
<proteinExistence type="inferred from homology"/>
<dbReference type="InterPro" id="IPR008996">
    <property type="entry name" value="IL1/FGF"/>
</dbReference>
<feature type="region of interest" description="Disordered" evidence="2">
    <location>
        <begin position="259"/>
        <end position="288"/>
    </location>
</feature>
<feature type="compositionally biased region" description="Low complexity" evidence="2">
    <location>
        <begin position="30"/>
        <end position="41"/>
    </location>
</feature>
<evidence type="ECO:0000256" key="2">
    <source>
        <dbReference type="SAM" id="MobiDB-lite"/>
    </source>
</evidence>
<feature type="region of interest" description="Disordered" evidence="2">
    <location>
        <begin position="30"/>
        <end position="80"/>
    </location>
</feature>
<evidence type="ECO:0008006" key="5">
    <source>
        <dbReference type="Google" id="ProtNLM"/>
    </source>
</evidence>
<dbReference type="Gene3D" id="2.80.10.50">
    <property type="match status" value="1"/>
</dbReference>
<accession>A0A7R9Q9N3</accession>
<dbReference type="EMBL" id="CAJPVJ010000130">
    <property type="protein sequence ID" value="CAG2161369.1"/>
    <property type="molecule type" value="Genomic_DNA"/>
</dbReference>
<dbReference type="SMART" id="SM00442">
    <property type="entry name" value="FGF"/>
    <property type="match status" value="1"/>
</dbReference>
<dbReference type="Pfam" id="PF00167">
    <property type="entry name" value="FGF"/>
    <property type="match status" value="1"/>
</dbReference>
<dbReference type="InterPro" id="IPR002209">
    <property type="entry name" value="Fibroblast_GF_fam"/>
</dbReference>
<dbReference type="Proteomes" id="UP000728032">
    <property type="component" value="Unassembled WGS sequence"/>
</dbReference>
<keyword evidence="4" id="KW-1185">Reference proteome</keyword>
<dbReference type="GO" id="GO:0008083">
    <property type="term" value="F:growth factor activity"/>
    <property type="evidence" value="ECO:0007669"/>
    <property type="project" value="InterPro"/>
</dbReference>
<comment type="similarity">
    <text evidence="1">Belongs to the heparin-binding growth factors family.</text>
</comment>
<feature type="compositionally biased region" description="Basic residues" evidence="2">
    <location>
        <begin position="58"/>
        <end position="76"/>
    </location>
</feature>
<dbReference type="OrthoDB" id="5988014at2759"/>
<gene>
    <name evidence="3" type="ORF">ONB1V03_LOCUS1014</name>
</gene>